<evidence type="ECO:0000256" key="5">
    <source>
        <dbReference type="ARBA" id="ARBA00022840"/>
    </source>
</evidence>
<evidence type="ECO:0000256" key="6">
    <source>
        <dbReference type="PIRNR" id="PIRNR000535"/>
    </source>
</evidence>
<keyword evidence="2 6" id="KW-0808">Transferase</keyword>
<name>H0QLU6_ARTG1</name>
<evidence type="ECO:0000313" key="8">
    <source>
        <dbReference type="EMBL" id="GAB13797.1"/>
    </source>
</evidence>
<dbReference type="PANTHER" id="PTHR46566">
    <property type="entry name" value="1-PHOSPHOFRUCTOKINASE-RELATED"/>
    <property type="match status" value="1"/>
</dbReference>
<dbReference type="eggNOG" id="COG1105">
    <property type="taxonomic scope" value="Bacteria"/>
</dbReference>
<organism evidence="8 9">
    <name type="scientific">Arthrobacter globiformis (strain ATCC 8010 / DSM 20124 / JCM 1332 / NBRC 12137 / NCIMB 8907 / NRRL B-2979 / 168)</name>
    <dbReference type="NCBI Taxonomy" id="1077972"/>
    <lineage>
        <taxon>Bacteria</taxon>
        <taxon>Bacillati</taxon>
        <taxon>Actinomycetota</taxon>
        <taxon>Actinomycetes</taxon>
        <taxon>Micrococcales</taxon>
        <taxon>Micrococcaceae</taxon>
        <taxon>Arthrobacter</taxon>
    </lineage>
</organism>
<sequence length="322" mass="32641">MTGACPILVVTPNPAVDVTYHVAEEVAWDGVNRVQSVTRRAGGKGLNVASVLLQLGAAAELAGFLGGPQGEALRRLVDIRLDGDWVDIEGETRCTTAVVDTRSTTLFNEPGPAVGDADWECLTRDVAARATQGGVVVLSGSCPPGTKPEHVKALIDAAHAAGASVLADTSGPLLLEAAAAGADLLKPNREELLEATGADTVTAGATALLERGASAIAVSSGEKGLFLFIRTDDGISSWSAAPAEVVHGNPTGAGDAAVAALALGLNRIAAGADPSVAWPRTLAEAVAASAAAVLIPVAGSIDTVARERFLPNIHVKEFHVAH</sequence>
<comment type="similarity">
    <text evidence="1">Belongs to the carbohydrate kinase PfkB family.</text>
</comment>
<dbReference type="InterPro" id="IPR011611">
    <property type="entry name" value="PfkB_dom"/>
</dbReference>
<reference evidence="8 9" key="1">
    <citation type="submission" date="2011-12" db="EMBL/GenBank/DDBJ databases">
        <title>Whole genome shotgun sequence of Arthrobacter globiformis NBRC 12137.</title>
        <authorList>
            <person name="Miyazawa S."/>
            <person name="Hosoyama A."/>
            <person name="Tsuchikane K."/>
            <person name="Katsumata H."/>
            <person name="Yamazaki S."/>
            <person name="Fujita N."/>
        </authorList>
    </citation>
    <scope>NUCLEOTIDE SEQUENCE [LARGE SCALE GENOMIC DNA]</scope>
    <source>
        <strain evidence="8 9">NBRC 12137</strain>
    </source>
</reference>
<gene>
    <name evidence="8" type="ORF">ARGLB_048_00210</name>
</gene>
<evidence type="ECO:0000256" key="1">
    <source>
        <dbReference type="ARBA" id="ARBA00010688"/>
    </source>
</evidence>
<evidence type="ECO:0000256" key="3">
    <source>
        <dbReference type="ARBA" id="ARBA00022741"/>
    </source>
</evidence>
<evidence type="ECO:0000313" key="9">
    <source>
        <dbReference type="Proteomes" id="UP000003828"/>
    </source>
</evidence>
<dbReference type="Gene3D" id="3.40.1190.20">
    <property type="match status" value="1"/>
</dbReference>
<dbReference type="GO" id="GO:0008443">
    <property type="term" value="F:phosphofructokinase activity"/>
    <property type="evidence" value="ECO:0007669"/>
    <property type="project" value="TreeGrafter"/>
</dbReference>
<dbReference type="PIRSF" id="PIRSF000535">
    <property type="entry name" value="1PFK/6PFK/LacC"/>
    <property type="match status" value="1"/>
</dbReference>
<dbReference type="STRING" id="1077972.ARGLB_048_00210"/>
<evidence type="ECO:0000256" key="2">
    <source>
        <dbReference type="ARBA" id="ARBA00022679"/>
    </source>
</evidence>
<keyword evidence="5" id="KW-0067">ATP-binding</keyword>
<proteinExistence type="inferred from homology"/>
<dbReference type="InterPro" id="IPR017583">
    <property type="entry name" value="Tagatose/fructose_Pkinase"/>
</dbReference>
<feature type="domain" description="Carbohydrate kinase PfkB" evidence="7">
    <location>
        <begin position="20"/>
        <end position="287"/>
    </location>
</feature>
<protein>
    <submittedName>
        <fullName evidence="8">Putative sugar kinase</fullName>
    </submittedName>
</protein>
<dbReference type="SUPFAM" id="SSF53613">
    <property type="entry name" value="Ribokinase-like"/>
    <property type="match status" value="1"/>
</dbReference>
<keyword evidence="4 8" id="KW-0418">Kinase</keyword>
<dbReference type="PROSITE" id="PS00584">
    <property type="entry name" value="PFKB_KINASES_2"/>
    <property type="match status" value="1"/>
</dbReference>
<dbReference type="Proteomes" id="UP000003828">
    <property type="component" value="Unassembled WGS sequence"/>
</dbReference>
<dbReference type="EMBL" id="BAEG01000048">
    <property type="protein sequence ID" value="GAB13797.1"/>
    <property type="molecule type" value="Genomic_DNA"/>
</dbReference>
<keyword evidence="9" id="KW-1185">Reference proteome</keyword>
<dbReference type="InterPro" id="IPR029056">
    <property type="entry name" value="Ribokinase-like"/>
</dbReference>
<dbReference type="InterPro" id="IPR002173">
    <property type="entry name" value="Carboh/pur_kinase_PfkB_CS"/>
</dbReference>
<dbReference type="PROSITE" id="PS00583">
    <property type="entry name" value="PFKB_KINASES_1"/>
    <property type="match status" value="1"/>
</dbReference>
<evidence type="ECO:0000256" key="4">
    <source>
        <dbReference type="ARBA" id="ARBA00022777"/>
    </source>
</evidence>
<keyword evidence="3" id="KW-0547">Nucleotide-binding</keyword>
<accession>H0QLU6</accession>
<dbReference type="Pfam" id="PF00294">
    <property type="entry name" value="PfkB"/>
    <property type="match status" value="1"/>
</dbReference>
<dbReference type="NCBIfam" id="TIGR03168">
    <property type="entry name" value="1-PFK"/>
    <property type="match status" value="1"/>
</dbReference>
<comment type="caution">
    <text evidence="8">The sequence shown here is derived from an EMBL/GenBank/DDBJ whole genome shotgun (WGS) entry which is preliminary data.</text>
</comment>
<evidence type="ECO:0000259" key="7">
    <source>
        <dbReference type="Pfam" id="PF00294"/>
    </source>
</evidence>
<dbReference type="AlphaFoldDB" id="H0QLU6"/>
<dbReference type="GO" id="GO:0005829">
    <property type="term" value="C:cytosol"/>
    <property type="evidence" value="ECO:0007669"/>
    <property type="project" value="TreeGrafter"/>
</dbReference>
<dbReference type="GO" id="GO:0005524">
    <property type="term" value="F:ATP binding"/>
    <property type="evidence" value="ECO:0007669"/>
    <property type="project" value="UniProtKB-KW"/>
</dbReference>
<dbReference type="PANTHER" id="PTHR46566:SF5">
    <property type="entry name" value="1-PHOSPHOFRUCTOKINASE"/>
    <property type="match status" value="1"/>
</dbReference>